<reference evidence="8" key="1">
    <citation type="journal article" date="2012" name="Mol. Plant Microbe Interact.">
        <title>A highly conserved effector in Fusarium oxysporum is required for full virulence on Arabidopsis.</title>
        <authorList>
            <person name="Thatcher L.F."/>
            <person name="Gardiner D.M."/>
            <person name="Kazan K."/>
            <person name="Manners J."/>
        </authorList>
    </citation>
    <scope>NUCLEOTIDE SEQUENCE [LARGE SCALE GENOMIC DNA]</scope>
    <source>
        <strain evidence="8">Fo5176</strain>
    </source>
</reference>
<keyword evidence="2 6" id="KW-0812">Transmembrane</keyword>
<keyword evidence="3 6" id="KW-1133">Transmembrane helix</keyword>
<dbReference type="InterPro" id="IPR049326">
    <property type="entry name" value="Rhodopsin_dom_fungi"/>
</dbReference>
<feature type="transmembrane region" description="Helical" evidence="6">
    <location>
        <begin position="49"/>
        <end position="69"/>
    </location>
</feature>
<sequence>MLDYMYLEPLPIVEAHLIINSILVGIAVMVVGLRVYSRIFSNARLGLDDAFILVATPLGVGMLIVQGLWTRMGIGYSITEAAVNIGLILRLLVAYELIFAMATFVIKLSVLSFYLRIFVHCKLRLYAKLSMGFVSLWTLGNVLQVFLICRPFAASYDPTVKGTCGNQVSSFIAIGAFNAITDVLILSLPLPALWSLQARTSTKVGLTIIFSIGLLVSVVAIIRIILLASVDVKGNLTGTMVWAAFLSTVEPNLAIVCVSLPMLAPLYVRLRGRPLLSTKRSRGVPDGISISVPTIGQMGKRKRFSRIVDMDTADTLVLETIYAPDTTIHNQAVATRAEAGMRSRVTVEDAHGHGATGTARPNCGIHKGLVEAKKADKAGKSGFQFNEIKVIPTADNQVNQIAWKDNALVLFLSTVFTGNETTERWRKRPLTKTLTARPIQRFFGVSQSSLSL</sequence>
<accession>F9FDJ6</accession>
<evidence type="ECO:0000256" key="5">
    <source>
        <dbReference type="ARBA" id="ARBA00038359"/>
    </source>
</evidence>
<protein>
    <recommendedName>
        <fullName evidence="7">Rhodopsin domain-containing protein</fullName>
    </recommendedName>
</protein>
<comment type="subcellular location">
    <subcellularLocation>
        <location evidence="1">Membrane</location>
        <topology evidence="1">Multi-pass membrane protein</topology>
    </subcellularLocation>
</comment>
<dbReference type="OrthoDB" id="3529975at2759"/>
<evidence type="ECO:0000256" key="3">
    <source>
        <dbReference type="ARBA" id="ARBA00022989"/>
    </source>
</evidence>
<feature type="transmembrane region" description="Helical" evidence="6">
    <location>
        <begin position="15"/>
        <end position="37"/>
    </location>
</feature>
<evidence type="ECO:0000256" key="2">
    <source>
        <dbReference type="ARBA" id="ARBA00022692"/>
    </source>
</evidence>
<gene>
    <name evidence="8" type="ORF">FOXB_04474</name>
</gene>
<keyword evidence="4 6" id="KW-0472">Membrane</keyword>
<organism evidence="8">
    <name type="scientific">Fusarium oxysporum (strain Fo5176)</name>
    <name type="common">Fusarium vascular wilt</name>
    <dbReference type="NCBI Taxonomy" id="660025"/>
    <lineage>
        <taxon>Eukaryota</taxon>
        <taxon>Fungi</taxon>
        <taxon>Dikarya</taxon>
        <taxon>Ascomycota</taxon>
        <taxon>Pezizomycotina</taxon>
        <taxon>Sordariomycetes</taxon>
        <taxon>Hypocreomycetidae</taxon>
        <taxon>Hypocreales</taxon>
        <taxon>Nectriaceae</taxon>
        <taxon>Fusarium</taxon>
        <taxon>Fusarium oxysporum species complex</taxon>
    </lineage>
</organism>
<dbReference type="Pfam" id="PF20684">
    <property type="entry name" value="Fung_rhodopsin"/>
    <property type="match status" value="1"/>
</dbReference>
<feature type="transmembrane region" description="Helical" evidence="6">
    <location>
        <begin position="206"/>
        <end position="228"/>
    </location>
</feature>
<comment type="similarity">
    <text evidence="5">Belongs to the SAT4 family.</text>
</comment>
<name>F9FDJ6_FUSOF</name>
<feature type="transmembrane region" description="Helical" evidence="6">
    <location>
        <begin position="168"/>
        <end position="194"/>
    </location>
</feature>
<dbReference type="PANTHER" id="PTHR33048">
    <property type="entry name" value="PTH11-LIKE INTEGRAL MEMBRANE PROTEIN (AFU_ORTHOLOGUE AFUA_5G11245)"/>
    <property type="match status" value="1"/>
</dbReference>
<dbReference type="PANTHER" id="PTHR33048:SF161">
    <property type="entry name" value="INTEGRAL MEMBRANE PROTEIN"/>
    <property type="match status" value="1"/>
</dbReference>
<dbReference type="GO" id="GO:0016020">
    <property type="term" value="C:membrane"/>
    <property type="evidence" value="ECO:0007669"/>
    <property type="project" value="UniProtKB-SubCell"/>
</dbReference>
<evidence type="ECO:0000256" key="6">
    <source>
        <dbReference type="SAM" id="Phobius"/>
    </source>
</evidence>
<proteinExistence type="inferred from homology"/>
<feature type="domain" description="Rhodopsin" evidence="7">
    <location>
        <begin position="33"/>
        <end position="268"/>
    </location>
</feature>
<dbReference type="AlphaFoldDB" id="F9FDJ6"/>
<dbReference type="InterPro" id="IPR052337">
    <property type="entry name" value="SAT4-like"/>
</dbReference>
<feature type="transmembrane region" description="Helical" evidence="6">
    <location>
        <begin position="240"/>
        <end position="268"/>
    </location>
</feature>
<evidence type="ECO:0000313" key="8">
    <source>
        <dbReference type="EMBL" id="EGU85011.1"/>
    </source>
</evidence>
<dbReference type="STRING" id="660025.F9FDJ6"/>
<evidence type="ECO:0000256" key="4">
    <source>
        <dbReference type="ARBA" id="ARBA00023136"/>
    </source>
</evidence>
<feature type="transmembrane region" description="Helical" evidence="6">
    <location>
        <begin position="125"/>
        <end position="148"/>
    </location>
</feature>
<dbReference type="EMBL" id="AFQF01001448">
    <property type="protein sequence ID" value="EGU85011.1"/>
    <property type="molecule type" value="Genomic_DNA"/>
</dbReference>
<comment type="caution">
    <text evidence="8">The sequence shown here is derived from an EMBL/GenBank/DDBJ whole genome shotgun (WGS) entry which is preliminary data.</text>
</comment>
<evidence type="ECO:0000256" key="1">
    <source>
        <dbReference type="ARBA" id="ARBA00004141"/>
    </source>
</evidence>
<evidence type="ECO:0000259" key="7">
    <source>
        <dbReference type="Pfam" id="PF20684"/>
    </source>
</evidence>